<name>A0ACC0M5V3_RHOML</name>
<evidence type="ECO:0000313" key="1">
    <source>
        <dbReference type="EMBL" id="KAI8535954.1"/>
    </source>
</evidence>
<dbReference type="EMBL" id="CM046397">
    <property type="protein sequence ID" value="KAI8535954.1"/>
    <property type="molecule type" value="Genomic_DNA"/>
</dbReference>
<dbReference type="Proteomes" id="UP001062846">
    <property type="component" value="Chromosome 10"/>
</dbReference>
<organism evidence="1 2">
    <name type="scientific">Rhododendron molle</name>
    <name type="common">Chinese azalea</name>
    <name type="synonym">Azalea mollis</name>
    <dbReference type="NCBI Taxonomy" id="49168"/>
    <lineage>
        <taxon>Eukaryota</taxon>
        <taxon>Viridiplantae</taxon>
        <taxon>Streptophyta</taxon>
        <taxon>Embryophyta</taxon>
        <taxon>Tracheophyta</taxon>
        <taxon>Spermatophyta</taxon>
        <taxon>Magnoliopsida</taxon>
        <taxon>eudicotyledons</taxon>
        <taxon>Gunneridae</taxon>
        <taxon>Pentapetalae</taxon>
        <taxon>asterids</taxon>
        <taxon>Ericales</taxon>
        <taxon>Ericaceae</taxon>
        <taxon>Ericoideae</taxon>
        <taxon>Rhodoreae</taxon>
        <taxon>Rhododendron</taxon>
    </lineage>
</organism>
<evidence type="ECO:0000313" key="2">
    <source>
        <dbReference type="Proteomes" id="UP001062846"/>
    </source>
</evidence>
<proteinExistence type="predicted"/>
<protein>
    <submittedName>
        <fullName evidence="1">Uncharacterized protein</fullName>
    </submittedName>
</protein>
<keyword evidence="2" id="KW-1185">Reference proteome</keyword>
<sequence>MSMIVAASMIFLNCFAQRLSLQETISVHRYKKMLLGRQGPHLKRRKSMIPAEADGQKWKMTLKWAMF</sequence>
<gene>
    <name evidence="1" type="ORF">RHMOL_Rhmol10G0215900</name>
</gene>
<comment type="caution">
    <text evidence="1">The sequence shown here is derived from an EMBL/GenBank/DDBJ whole genome shotgun (WGS) entry which is preliminary data.</text>
</comment>
<reference evidence="1" key="1">
    <citation type="submission" date="2022-02" db="EMBL/GenBank/DDBJ databases">
        <title>Plant Genome Project.</title>
        <authorList>
            <person name="Zhang R.-G."/>
        </authorList>
    </citation>
    <scope>NUCLEOTIDE SEQUENCE</scope>
    <source>
        <strain evidence="1">AT1</strain>
    </source>
</reference>
<accession>A0ACC0M5V3</accession>